<dbReference type="PANTHER" id="PTHR43731">
    <property type="entry name" value="RHOMBOID PROTEASE"/>
    <property type="match status" value="1"/>
</dbReference>
<sequence>MSGRSYTLVTSAFSHNQLWHFGMNMFALGSFGPLVLNVMSEPEFVAFYLSAASIASLTSHLATALIRSRLALPSLGASGAIYAVLVATACYYPETNVSLMFIPIAINIQHAVAGILGFDALMALINKPIFDHYAHLGGAAAGYLYVYYGHLYIWNNIVNFFINL</sequence>
<keyword evidence="3 7" id="KW-0812">Transmembrane</keyword>
<gene>
    <name evidence="9" type="ORF">AYI68_g7992</name>
</gene>
<evidence type="ECO:0000256" key="2">
    <source>
        <dbReference type="ARBA" id="ARBA00009045"/>
    </source>
</evidence>
<comment type="subcellular location">
    <subcellularLocation>
        <location evidence="1">Membrane</location>
        <topology evidence="1">Multi-pass membrane protein</topology>
    </subcellularLocation>
</comment>
<dbReference type="InterPro" id="IPR035952">
    <property type="entry name" value="Rhomboid-like_sf"/>
</dbReference>
<keyword evidence="6 7" id="KW-0472">Membrane</keyword>
<evidence type="ECO:0000313" key="10">
    <source>
        <dbReference type="Proteomes" id="UP000187455"/>
    </source>
</evidence>
<feature type="transmembrane region" description="Helical" evidence="7">
    <location>
        <begin position="133"/>
        <end position="154"/>
    </location>
</feature>
<comment type="caution">
    <text evidence="9">The sequence shown here is derived from an EMBL/GenBank/DDBJ whole genome shotgun (WGS) entry which is preliminary data.</text>
</comment>
<dbReference type="STRING" id="133383.A0A1R0GM73"/>
<evidence type="ECO:0000256" key="6">
    <source>
        <dbReference type="ARBA" id="ARBA00023136"/>
    </source>
</evidence>
<feature type="transmembrane region" description="Helical" evidence="7">
    <location>
        <begin position="45"/>
        <end position="63"/>
    </location>
</feature>
<reference evidence="9 10" key="1">
    <citation type="journal article" date="2016" name="Mol. Biol. Evol.">
        <title>Genome-Wide Survey of Gut Fungi (Harpellales) Reveals the First Horizontally Transferred Ubiquitin Gene from a Mosquito Host.</title>
        <authorList>
            <person name="Wang Y."/>
            <person name="White M.M."/>
            <person name="Kvist S."/>
            <person name="Moncalvo J.M."/>
        </authorList>
    </citation>
    <scope>NUCLEOTIDE SEQUENCE [LARGE SCALE GENOMIC DNA]</scope>
    <source>
        <strain evidence="9 10">ALG-7-W6</strain>
    </source>
</reference>
<keyword evidence="10" id="KW-1185">Reference proteome</keyword>
<accession>A0A1R0GM73</accession>
<dbReference type="GO" id="GO:0016020">
    <property type="term" value="C:membrane"/>
    <property type="evidence" value="ECO:0007669"/>
    <property type="project" value="UniProtKB-SubCell"/>
</dbReference>
<proteinExistence type="inferred from homology"/>
<dbReference type="Proteomes" id="UP000187455">
    <property type="component" value="Unassembled WGS sequence"/>
</dbReference>
<evidence type="ECO:0000256" key="5">
    <source>
        <dbReference type="ARBA" id="ARBA00022989"/>
    </source>
</evidence>
<dbReference type="InterPro" id="IPR050925">
    <property type="entry name" value="Rhomboid_protease_S54"/>
</dbReference>
<evidence type="ECO:0000256" key="7">
    <source>
        <dbReference type="SAM" id="Phobius"/>
    </source>
</evidence>
<evidence type="ECO:0000259" key="8">
    <source>
        <dbReference type="Pfam" id="PF01694"/>
    </source>
</evidence>
<feature type="transmembrane region" description="Helical" evidence="7">
    <location>
        <begin position="70"/>
        <end position="92"/>
    </location>
</feature>
<dbReference type="Pfam" id="PF01694">
    <property type="entry name" value="Rhomboid"/>
    <property type="match status" value="1"/>
</dbReference>
<dbReference type="GO" id="GO:0006465">
    <property type="term" value="P:signal peptide processing"/>
    <property type="evidence" value="ECO:0007669"/>
    <property type="project" value="TreeGrafter"/>
</dbReference>
<keyword evidence="5 7" id="KW-1133">Transmembrane helix</keyword>
<dbReference type="PANTHER" id="PTHR43731:SF14">
    <property type="entry name" value="PRESENILIN-ASSOCIATED RHOMBOID-LIKE PROTEIN, MITOCHONDRIAL"/>
    <property type="match status" value="1"/>
</dbReference>
<organism evidence="9 10">
    <name type="scientific">Smittium mucronatum</name>
    <dbReference type="NCBI Taxonomy" id="133383"/>
    <lineage>
        <taxon>Eukaryota</taxon>
        <taxon>Fungi</taxon>
        <taxon>Fungi incertae sedis</taxon>
        <taxon>Zoopagomycota</taxon>
        <taxon>Kickxellomycotina</taxon>
        <taxon>Harpellomycetes</taxon>
        <taxon>Harpellales</taxon>
        <taxon>Legeriomycetaceae</taxon>
        <taxon>Smittium</taxon>
    </lineage>
</organism>
<evidence type="ECO:0000256" key="4">
    <source>
        <dbReference type="ARBA" id="ARBA00022801"/>
    </source>
</evidence>
<protein>
    <recommendedName>
        <fullName evidence="8">Peptidase S54 rhomboid domain-containing protein</fullName>
    </recommendedName>
</protein>
<feature type="transmembrane region" description="Helical" evidence="7">
    <location>
        <begin position="21"/>
        <end position="39"/>
    </location>
</feature>
<keyword evidence="4" id="KW-0378">Hydrolase</keyword>
<dbReference type="InterPro" id="IPR022764">
    <property type="entry name" value="Peptidase_S54_rhomboid_dom"/>
</dbReference>
<dbReference type="AlphaFoldDB" id="A0A1R0GM73"/>
<dbReference type="SUPFAM" id="SSF144091">
    <property type="entry name" value="Rhomboid-like"/>
    <property type="match status" value="1"/>
</dbReference>
<dbReference type="OrthoDB" id="10260614at2759"/>
<feature type="domain" description="Peptidase S54 rhomboid" evidence="8">
    <location>
        <begin position="4"/>
        <end position="149"/>
    </location>
</feature>
<name>A0A1R0GM73_9FUNG</name>
<dbReference type="EMBL" id="LSSL01007497">
    <property type="protein sequence ID" value="OLY77969.1"/>
    <property type="molecule type" value="Genomic_DNA"/>
</dbReference>
<evidence type="ECO:0000256" key="1">
    <source>
        <dbReference type="ARBA" id="ARBA00004141"/>
    </source>
</evidence>
<feature type="transmembrane region" description="Helical" evidence="7">
    <location>
        <begin position="98"/>
        <end position="121"/>
    </location>
</feature>
<dbReference type="Gene3D" id="1.20.1540.10">
    <property type="entry name" value="Rhomboid-like"/>
    <property type="match status" value="1"/>
</dbReference>
<evidence type="ECO:0000256" key="3">
    <source>
        <dbReference type="ARBA" id="ARBA00022692"/>
    </source>
</evidence>
<evidence type="ECO:0000313" key="9">
    <source>
        <dbReference type="EMBL" id="OLY77969.1"/>
    </source>
</evidence>
<dbReference type="GO" id="GO:0004252">
    <property type="term" value="F:serine-type endopeptidase activity"/>
    <property type="evidence" value="ECO:0007669"/>
    <property type="project" value="InterPro"/>
</dbReference>
<comment type="similarity">
    <text evidence="2">Belongs to the peptidase S54 family.</text>
</comment>